<evidence type="ECO:0000313" key="12">
    <source>
        <dbReference type="EMBL" id="KHF26645.1"/>
    </source>
</evidence>
<evidence type="ECO:0000256" key="10">
    <source>
        <dbReference type="ARBA" id="ARBA00048567"/>
    </source>
</evidence>
<dbReference type="STRING" id="2340.JV46_23610"/>
<dbReference type="GO" id="GO:0009423">
    <property type="term" value="P:chorismate biosynthetic process"/>
    <property type="evidence" value="ECO:0007669"/>
    <property type="project" value="UniProtKB-UniRule"/>
</dbReference>
<comment type="function">
    <text evidence="11">Catalyzes the specific phosphorylation of the 3-hydroxyl group of shikimic acid using ATP as a cosubstrate.</text>
</comment>
<dbReference type="CDD" id="cd00464">
    <property type="entry name" value="SK"/>
    <property type="match status" value="1"/>
</dbReference>
<evidence type="ECO:0000256" key="4">
    <source>
        <dbReference type="ARBA" id="ARBA00022605"/>
    </source>
</evidence>
<evidence type="ECO:0000256" key="8">
    <source>
        <dbReference type="ARBA" id="ARBA00022840"/>
    </source>
</evidence>
<keyword evidence="11" id="KW-0963">Cytoplasm</keyword>
<feature type="binding site" evidence="11">
    <location>
        <begin position="14"/>
        <end position="19"/>
    </location>
    <ligand>
        <name>ATP</name>
        <dbReference type="ChEBI" id="CHEBI:30616"/>
    </ligand>
</feature>
<comment type="caution">
    <text evidence="12">The sequence shown here is derived from an EMBL/GenBank/DDBJ whole genome shotgun (WGS) entry which is preliminary data.</text>
</comment>
<dbReference type="UniPathway" id="UPA00053">
    <property type="reaction ID" value="UER00088"/>
</dbReference>
<evidence type="ECO:0000256" key="2">
    <source>
        <dbReference type="ARBA" id="ARBA00006997"/>
    </source>
</evidence>
<keyword evidence="11" id="KW-0460">Magnesium</keyword>
<dbReference type="GeneID" id="86990703"/>
<sequence length="172" mass="19158">MKVPSKIFIVGPMGAGKSTIGKQLAAILKLEFLDTDADIQRRTGVDIPTIFEYEGEEGFRKREAAVIEELTEKDQLVLATGGGAVTVDANRRNLAARGFVVYLECSIDQQFERTAKDKGRPLLDTDDPRAKLEALMEERDPLYRETADMVISTEQRGASTVAKEIIRRIEEL</sequence>
<dbReference type="Pfam" id="PF01202">
    <property type="entry name" value="SKI"/>
    <property type="match status" value="1"/>
</dbReference>
<feature type="binding site" evidence="11">
    <location>
        <position position="156"/>
    </location>
    <ligand>
        <name>ATP</name>
        <dbReference type="ChEBI" id="CHEBI:30616"/>
    </ligand>
</feature>
<dbReference type="HAMAP" id="MF_00109">
    <property type="entry name" value="Shikimate_kinase"/>
    <property type="match status" value="1"/>
</dbReference>
<evidence type="ECO:0000256" key="3">
    <source>
        <dbReference type="ARBA" id="ARBA00012154"/>
    </source>
</evidence>
<keyword evidence="8 11" id="KW-0067">ATP-binding</keyword>
<dbReference type="RefSeq" id="WP_043116432.1">
    <property type="nucleotide sequence ID" value="NZ_JRAA01000001.1"/>
</dbReference>
<dbReference type="InterPro" id="IPR000623">
    <property type="entry name" value="Shikimate_kinase/TSH1"/>
</dbReference>
<reference evidence="12 14" key="1">
    <citation type="journal article" date="2014" name="BMC Genomics">
        <title>The genome of the intracellular bacterium of the coastal bivalve, Solemya velum: a blueprint for thriving in and out of symbiosis.</title>
        <authorList>
            <person name="Dmytrenko O."/>
            <person name="Russell S.L."/>
            <person name="Loo W.T."/>
            <person name="Fontanez K.M."/>
            <person name="Liao L."/>
            <person name="Roeselers G."/>
            <person name="Sharma R."/>
            <person name="Stewart F.J."/>
            <person name="Newton I.L."/>
            <person name="Woyke T."/>
            <person name="Wu D."/>
            <person name="Lang J.M."/>
            <person name="Eisen J.A."/>
            <person name="Cavanaugh C.M."/>
        </authorList>
    </citation>
    <scope>NUCLEOTIDE SEQUENCE [LARGE SCALE GENOMIC DNA]</scope>
    <source>
        <strain evidence="12 14">WH</strain>
    </source>
</reference>
<evidence type="ECO:0000256" key="5">
    <source>
        <dbReference type="ARBA" id="ARBA00022679"/>
    </source>
</evidence>
<dbReference type="NCBIfam" id="NF003456">
    <property type="entry name" value="PRK05057.1"/>
    <property type="match status" value="1"/>
</dbReference>
<dbReference type="EC" id="2.7.1.71" evidence="3 11"/>
<evidence type="ECO:0000256" key="11">
    <source>
        <dbReference type="HAMAP-Rule" id="MF_00109"/>
    </source>
</evidence>
<keyword evidence="9 11" id="KW-0057">Aromatic amino acid biosynthesis</keyword>
<dbReference type="Proteomes" id="UP000190962">
    <property type="component" value="Unassembled WGS sequence"/>
</dbReference>
<protein>
    <recommendedName>
        <fullName evidence="3 11">Shikimate kinase</fullName>
        <shortName evidence="11">SK</shortName>
        <ecNumber evidence="3 11">2.7.1.71</ecNumber>
    </recommendedName>
</protein>
<dbReference type="EMBL" id="MPNX01000001">
    <property type="protein sequence ID" value="OOY36248.1"/>
    <property type="molecule type" value="Genomic_DNA"/>
</dbReference>
<keyword evidence="14" id="KW-1185">Reference proteome</keyword>
<evidence type="ECO:0000256" key="9">
    <source>
        <dbReference type="ARBA" id="ARBA00023141"/>
    </source>
</evidence>
<dbReference type="PRINTS" id="PR01100">
    <property type="entry name" value="SHIKIMTKNASE"/>
</dbReference>
<dbReference type="AlphaFoldDB" id="A0A0B0HC59"/>
<accession>A0A0B0HC59</accession>
<feature type="binding site" evidence="11">
    <location>
        <position position="60"/>
    </location>
    <ligand>
        <name>substrate</name>
    </ligand>
</feature>
<organism evidence="12 14">
    <name type="scientific">Solemya velum gill symbiont</name>
    <dbReference type="NCBI Taxonomy" id="2340"/>
    <lineage>
        <taxon>Bacteria</taxon>
        <taxon>Pseudomonadati</taxon>
        <taxon>Pseudomonadota</taxon>
        <taxon>Gammaproteobacteria</taxon>
        <taxon>sulfur-oxidizing symbionts</taxon>
    </lineage>
</organism>
<keyword evidence="6 11" id="KW-0547">Nucleotide-binding</keyword>
<comment type="catalytic activity">
    <reaction evidence="10 11">
        <text>shikimate + ATP = 3-phosphoshikimate + ADP + H(+)</text>
        <dbReference type="Rhea" id="RHEA:13121"/>
        <dbReference type="ChEBI" id="CHEBI:15378"/>
        <dbReference type="ChEBI" id="CHEBI:30616"/>
        <dbReference type="ChEBI" id="CHEBI:36208"/>
        <dbReference type="ChEBI" id="CHEBI:145989"/>
        <dbReference type="ChEBI" id="CHEBI:456216"/>
        <dbReference type="EC" id="2.7.1.71"/>
    </reaction>
</comment>
<evidence type="ECO:0000313" key="13">
    <source>
        <dbReference type="EMBL" id="OOY36248.1"/>
    </source>
</evidence>
<dbReference type="InterPro" id="IPR031322">
    <property type="entry name" value="Shikimate/glucono_kinase"/>
</dbReference>
<dbReference type="OrthoDB" id="9800332at2"/>
<dbReference type="eggNOG" id="COG0703">
    <property type="taxonomic scope" value="Bacteria"/>
</dbReference>
<feature type="binding site" evidence="11">
    <location>
        <position position="82"/>
    </location>
    <ligand>
        <name>substrate</name>
    </ligand>
</feature>
<evidence type="ECO:0000313" key="15">
    <source>
        <dbReference type="Proteomes" id="UP000190962"/>
    </source>
</evidence>
<dbReference type="GO" id="GO:0009073">
    <property type="term" value="P:aromatic amino acid family biosynthetic process"/>
    <property type="evidence" value="ECO:0007669"/>
    <property type="project" value="UniProtKB-KW"/>
</dbReference>
<feature type="binding site" evidence="11">
    <location>
        <position position="18"/>
    </location>
    <ligand>
        <name>Mg(2+)</name>
        <dbReference type="ChEBI" id="CHEBI:18420"/>
    </ligand>
</feature>
<dbReference type="GO" id="GO:0005829">
    <property type="term" value="C:cytosol"/>
    <property type="evidence" value="ECO:0007669"/>
    <property type="project" value="TreeGrafter"/>
</dbReference>
<keyword evidence="7 11" id="KW-0418">Kinase</keyword>
<feature type="binding site" evidence="11">
    <location>
        <position position="120"/>
    </location>
    <ligand>
        <name>ATP</name>
        <dbReference type="ChEBI" id="CHEBI:30616"/>
    </ligand>
</feature>
<comment type="subunit">
    <text evidence="11">Monomer.</text>
</comment>
<evidence type="ECO:0000313" key="14">
    <source>
        <dbReference type="Proteomes" id="UP000030856"/>
    </source>
</evidence>
<dbReference type="PROSITE" id="PS01128">
    <property type="entry name" value="SHIKIMATE_KINASE"/>
    <property type="match status" value="1"/>
</dbReference>
<dbReference type="InterPro" id="IPR027417">
    <property type="entry name" value="P-loop_NTPase"/>
</dbReference>
<dbReference type="PATRIC" id="fig|2340.3.peg.1160"/>
<dbReference type="GO" id="GO:0005524">
    <property type="term" value="F:ATP binding"/>
    <property type="evidence" value="ECO:0007669"/>
    <property type="project" value="UniProtKB-UniRule"/>
</dbReference>
<comment type="subcellular location">
    <subcellularLocation>
        <location evidence="11">Cytoplasm</location>
    </subcellularLocation>
</comment>
<reference evidence="13 15" key="2">
    <citation type="submission" date="2016-11" db="EMBL/GenBank/DDBJ databases">
        <title>Mixed transmission modes and dynamic genome evolution in an obligate animal-bacterial symbiosis.</title>
        <authorList>
            <person name="Russell S.L."/>
            <person name="Corbett-Detig R.B."/>
            <person name="Cavanaugh C.M."/>
        </authorList>
    </citation>
    <scope>NUCLEOTIDE SEQUENCE [LARGE SCALE GENOMIC DNA]</scope>
    <source>
        <strain evidence="13">MA-KB16</strain>
    </source>
</reference>
<dbReference type="PANTHER" id="PTHR21087:SF16">
    <property type="entry name" value="SHIKIMATE KINASE 1, CHLOROPLASTIC"/>
    <property type="match status" value="1"/>
</dbReference>
<proteinExistence type="inferred from homology"/>
<evidence type="ECO:0000256" key="6">
    <source>
        <dbReference type="ARBA" id="ARBA00022741"/>
    </source>
</evidence>
<comment type="pathway">
    <text evidence="1 11">Metabolic intermediate biosynthesis; chorismate biosynthesis; chorismate from D-erythrose 4-phosphate and phosphoenolpyruvate: step 5/7.</text>
</comment>
<comment type="similarity">
    <text evidence="2 11">Belongs to the shikimate kinase family.</text>
</comment>
<dbReference type="InterPro" id="IPR023000">
    <property type="entry name" value="Shikimate_kinase_CS"/>
</dbReference>
<dbReference type="SUPFAM" id="SSF52540">
    <property type="entry name" value="P-loop containing nucleoside triphosphate hydrolases"/>
    <property type="match status" value="1"/>
</dbReference>
<name>A0A0B0HC59_SOVGS</name>
<dbReference type="GO" id="GO:0008652">
    <property type="term" value="P:amino acid biosynthetic process"/>
    <property type="evidence" value="ECO:0007669"/>
    <property type="project" value="UniProtKB-KW"/>
</dbReference>
<keyword evidence="5 11" id="KW-0808">Transferase</keyword>
<feature type="binding site" evidence="11">
    <location>
        <position position="36"/>
    </location>
    <ligand>
        <name>substrate</name>
    </ligand>
</feature>
<gene>
    <name evidence="11 13" type="primary">aroK</name>
    <name evidence="13" type="ORF">BOV88_01270</name>
    <name evidence="12" type="ORF">JV46_23610</name>
</gene>
<keyword evidence="4 11" id="KW-0028">Amino-acid biosynthesis</keyword>
<feature type="binding site" evidence="11">
    <location>
        <position position="139"/>
    </location>
    <ligand>
        <name>substrate</name>
    </ligand>
</feature>
<keyword evidence="11" id="KW-0479">Metal-binding</keyword>
<evidence type="ECO:0000256" key="1">
    <source>
        <dbReference type="ARBA" id="ARBA00004842"/>
    </source>
</evidence>
<dbReference type="PANTHER" id="PTHR21087">
    <property type="entry name" value="SHIKIMATE KINASE"/>
    <property type="match status" value="1"/>
</dbReference>
<dbReference type="GO" id="GO:0000287">
    <property type="term" value="F:magnesium ion binding"/>
    <property type="evidence" value="ECO:0007669"/>
    <property type="project" value="UniProtKB-UniRule"/>
</dbReference>
<dbReference type="GO" id="GO:0004765">
    <property type="term" value="F:shikimate kinase activity"/>
    <property type="evidence" value="ECO:0007669"/>
    <property type="project" value="UniProtKB-UniRule"/>
</dbReference>
<dbReference type="Proteomes" id="UP000030856">
    <property type="component" value="Unassembled WGS sequence"/>
</dbReference>
<evidence type="ECO:0000256" key="7">
    <source>
        <dbReference type="ARBA" id="ARBA00022777"/>
    </source>
</evidence>
<dbReference type="Gene3D" id="3.40.50.300">
    <property type="entry name" value="P-loop containing nucleotide triphosphate hydrolases"/>
    <property type="match status" value="1"/>
</dbReference>
<dbReference type="EMBL" id="JRAA01000001">
    <property type="protein sequence ID" value="KHF26645.1"/>
    <property type="molecule type" value="Genomic_DNA"/>
</dbReference>
<comment type="cofactor">
    <cofactor evidence="11">
        <name>Mg(2+)</name>
        <dbReference type="ChEBI" id="CHEBI:18420"/>
    </cofactor>
    <text evidence="11">Binds 1 Mg(2+) ion per subunit.</text>
</comment>